<dbReference type="EMBL" id="JANHOG010000205">
    <property type="protein sequence ID" value="KAJ3556854.1"/>
    <property type="molecule type" value="Genomic_DNA"/>
</dbReference>
<gene>
    <name evidence="1" type="ORF">NM688_g1794</name>
</gene>
<evidence type="ECO:0000313" key="1">
    <source>
        <dbReference type="EMBL" id="KAJ3556854.1"/>
    </source>
</evidence>
<proteinExistence type="predicted"/>
<keyword evidence="2" id="KW-1185">Reference proteome</keyword>
<comment type="caution">
    <text evidence="1">The sequence shown here is derived from an EMBL/GenBank/DDBJ whole genome shotgun (WGS) entry which is preliminary data.</text>
</comment>
<sequence length="1136" mass="128877">MCRDSKPTCELPPSLFTHSRSLAVMRTSTAFRDRLVEQLHKDFPALSGLPFGYEKWAIEDSFIATQYFVRKMNEQDLAKMQVLALLAELPFFAPDDFTDLSTLALYSALPYFFLHDNLKFEIDWPAFEAYELFAALPDCFPIVPIGSQWKMIPPEHSDDHEPDDFVEAQWIRVPAPPIAADVLMRPRFKRPVIAADIPCDLHDLIAHYFIDRPCFIEEKNRGHECRGGQECERNYIRCSQEELRNMALVCRRWTRTVQAAIFVFPQLHNRRVIQLETLLKNPTTPIRQYIVHIDGDFDGAEHLRNPSVHHLGLSVIPKLSGLKNSSCDLKLEGPLPKKHQMLSSIHAPFPKVLPRFSAGIRHLSLKSIHFKTFTHLVQLIREMPSVDYVDCKGVTWGTREGEIIYPTLFLARDNPSEEVEYSMHGCTDDASGAWLAILLGQTRADVLDRLDADLLCAIAKAGTYTSSVRKQDFIVFLYELTLNVWKSNYLMYAYLTPRAPKGVTDRRRISAIVFNILQIHKDIDWRKIDEALATSLDALGTLQVVLFILDDDKEREEYLNDIALSMPFLTRSLKLKFALWSKDVEGNGLYTQAVLEDGEFREIGNQKKFHVHGKRFYRETDPALFAFLPPTSSSTAHVFISLQEEDAIYSNPSPSALHGNTVPDIIFQYRHIQTAIVFSFLQSSPRGYYDPTSLCHQQSTQRLAERTARPSAYVHAAFVALPLPRQYPARTEYAATGRPLLTYRVPKSDDEASTWAKRTVNIDTCTDNLDDLRVEIGKRPIPSQDGDQTFLYILPSSDTSYGIVFFSSHVPFDGAGTKAIMNTFLKKLTQYIVDPSLAATETVGWGPEADRLIPFITEVLADNEPREGPAYQETLKRVMDDLSYTTPRLRGFKPRKLGPGTSRRLGHKFTVDETKALLKAARDEQLTLNHVAHAAMFLMIADDNPPDADTPKDAVIMNYGLVNARNRLQAPYNQKDAYPGYCLGASAIWVDVSMITENAHKSKKEQLLTIAKHLKKQYQAQKEYPSLLSIEPEQMDLMVGALASGPPPATWIGPWYSGDGRGEDLLDPEHFSGATKVITITDFFQSLNKTQPGPFFRAYSWRGRLELSVDFNEYAMPQDVVYGFNETWAELIKLLI</sequence>
<evidence type="ECO:0000313" key="2">
    <source>
        <dbReference type="Proteomes" id="UP001148662"/>
    </source>
</evidence>
<name>A0ACC1TAT2_9APHY</name>
<protein>
    <submittedName>
        <fullName evidence="1">Uncharacterized protein</fullName>
    </submittedName>
</protein>
<organism evidence="1 2">
    <name type="scientific">Phlebia brevispora</name>
    <dbReference type="NCBI Taxonomy" id="194682"/>
    <lineage>
        <taxon>Eukaryota</taxon>
        <taxon>Fungi</taxon>
        <taxon>Dikarya</taxon>
        <taxon>Basidiomycota</taxon>
        <taxon>Agaricomycotina</taxon>
        <taxon>Agaricomycetes</taxon>
        <taxon>Polyporales</taxon>
        <taxon>Meruliaceae</taxon>
        <taxon>Phlebia</taxon>
    </lineage>
</organism>
<reference evidence="1" key="1">
    <citation type="submission" date="2022-07" db="EMBL/GenBank/DDBJ databases">
        <title>Genome Sequence of Phlebia brevispora.</title>
        <authorList>
            <person name="Buettner E."/>
        </authorList>
    </citation>
    <scope>NUCLEOTIDE SEQUENCE</scope>
    <source>
        <strain evidence="1">MPL23</strain>
    </source>
</reference>
<dbReference type="Proteomes" id="UP001148662">
    <property type="component" value="Unassembled WGS sequence"/>
</dbReference>
<accession>A0ACC1TAT2</accession>